<dbReference type="Proteomes" id="UP000095751">
    <property type="component" value="Unassembled WGS sequence"/>
</dbReference>
<dbReference type="PANTHER" id="PTHR39219">
    <property type="entry name" value="ER MEMBRANE PROTEIN COMPLEX SUBUNIT 10"/>
    <property type="match status" value="1"/>
</dbReference>
<evidence type="ECO:0000313" key="4">
    <source>
        <dbReference type="Proteomes" id="UP000095751"/>
    </source>
</evidence>
<evidence type="ECO:0000313" key="3">
    <source>
        <dbReference type="EMBL" id="OEU22209.1"/>
    </source>
</evidence>
<feature type="region of interest" description="Disordered" evidence="1">
    <location>
        <begin position="202"/>
        <end position="243"/>
    </location>
</feature>
<feature type="signal peptide" evidence="2">
    <location>
        <begin position="1"/>
        <end position="30"/>
    </location>
</feature>
<accession>A0A1E7FVN2</accession>
<dbReference type="OrthoDB" id="1894652at2759"/>
<reference evidence="3 4" key="1">
    <citation type="submission" date="2016-09" db="EMBL/GenBank/DDBJ databases">
        <title>Extensive genetic diversity and differential bi-allelic expression allows diatom success in the polar Southern Ocean.</title>
        <authorList>
            <consortium name="DOE Joint Genome Institute"/>
            <person name="Mock T."/>
            <person name="Otillar R.P."/>
            <person name="Strauss J."/>
            <person name="Dupont C."/>
            <person name="Frickenhaus S."/>
            <person name="Maumus F."/>
            <person name="Mcmullan M."/>
            <person name="Sanges R."/>
            <person name="Schmutz J."/>
            <person name="Toseland A."/>
            <person name="Valas R."/>
            <person name="Veluchamy A."/>
            <person name="Ward B.J."/>
            <person name="Allen A."/>
            <person name="Barry K."/>
            <person name="Falciatore A."/>
            <person name="Ferrante M."/>
            <person name="Fortunato A.E."/>
            <person name="Gloeckner G."/>
            <person name="Gruber A."/>
            <person name="Hipkin R."/>
            <person name="Janech M."/>
            <person name="Kroth P."/>
            <person name="Leese F."/>
            <person name="Lindquist E."/>
            <person name="Lyon B.R."/>
            <person name="Martin J."/>
            <person name="Mayer C."/>
            <person name="Parker M."/>
            <person name="Quesneville H."/>
            <person name="Raymond J."/>
            <person name="Uhlig C."/>
            <person name="Valentin K.U."/>
            <person name="Worden A.Z."/>
            <person name="Armbrust E.V."/>
            <person name="Bowler C."/>
            <person name="Green B."/>
            <person name="Moulton V."/>
            <person name="Van Oosterhout C."/>
            <person name="Grigoriev I."/>
        </authorList>
    </citation>
    <scope>NUCLEOTIDE SEQUENCE [LARGE SCALE GENOMIC DNA]</scope>
    <source>
        <strain evidence="3 4">CCMP1102</strain>
    </source>
</reference>
<dbReference type="CDD" id="cd22209">
    <property type="entry name" value="EMC10"/>
    <property type="match status" value="1"/>
</dbReference>
<evidence type="ECO:0000256" key="2">
    <source>
        <dbReference type="SAM" id="SignalP"/>
    </source>
</evidence>
<dbReference type="AlphaFoldDB" id="A0A1E7FVN2"/>
<keyword evidence="4" id="KW-1185">Reference proteome</keyword>
<dbReference type="KEGG" id="fcy:FRACYDRAFT_267187"/>
<feature type="compositionally biased region" description="Basic residues" evidence="1">
    <location>
        <begin position="301"/>
        <end position="312"/>
    </location>
</feature>
<sequence length="312" mass="33904">MMVPSLLQSLSVTTLALVLLVAVAVPGAAAEDAAGLSWSIFHSWKPDQSYVRRGTLSWNPENDDPDKKSSSTVFEIINDDASTNLTAKDIKDMLDYGWYHVKIQGDTNDNFVFQTVPACNLQRANFKDQFDITLPRSSLGDQQDPITSFAYTPLVSPLAPKSCDNKYETNDDDNNKIKTFSSRVNVQLDTAAMALKNVLSQSKPPPGLAFMKQPQQPGEQGSSSNGGGGGDEEQDPNAPPNAVPSPFAFLQKYWYIILPMIILQFITGPAEEPKSQGPDGNEGGEQSTNNAISTGDGDKKTARRGKRSSNKK</sequence>
<dbReference type="InParanoid" id="A0A1E7FVN2"/>
<feature type="region of interest" description="Disordered" evidence="1">
    <location>
        <begin position="270"/>
        <end position="312"/>
    </location>
</feature>
<feature type="chain" id="PRO_5009193575" description="ER membrane protein complex subunit 10" evidence="2">
    <location>
        <begin position="31"/>
        <end position="312"/>
    </location>
</feature>
<dbReference type="EMBL" id="KV784353">
    <property type="protein sequence ID" value="OEU22209.1"/>
    <property type="molecule type" value="Genomic_DNA"/>
</dbReference>
<keyword evidence="2" id="KW-0732">Signal</keyword>
<feature type="compositionally biased region" description="Polar residues" evidence="1">
    <location>
        <begin position="284"/>
        <end position="293"/>
    </location>
</feature>
<evidence type="ECO:0000256" key="1">
    <source>
        <dbReference type="SAM" id="MobiDB-lite"/>
    </source>
</evidence>
<organism evidence="3 4">
    <name type="scientific">Fragilariopsis cylindrus CCMP1102</name>
    <dbReference type="NCBI Taxonomy" id="635003"/>
    <lineage>
        <taxon>Eukaryota</taxon>
        <taxon>Sar</taxon>
        <taxon>Stramenopiles</taxon>
        <taxon>Ochrophyta</taxon>
        <taxon>Bacillariophyta</taxon>
        <taxon>Bacillariophyceae</taxon>
        <taxon>Bacillariophycidae</taxon>
        <taxon>Bacillariales</taxon>
        <taxon>Bacillariaceae</taxon>
        <taxon>Fragilariopsis</taxon>
    </lineage>
</organism>
<gene>
    <name evidence="3" type="ORF">FRACYDRAFT_267187</name>
</gene>
<evidence type="ECO:0008006" key="5">
    <source>
        <dbReference type="Google" id="ProtNLM"/>
    </source>
</evidence>
<feature type="compositionally biased region" description="Low complexity" evidence="1">
    <location>
        <begin position="213"/>
        <end position="223"/>
    </location>
</feature>
<protein>
    <recommendedName>
        <fullName evidence="5">ER membrane protein complex subunit 10</fullName>
    </recommendedName>
</protein>
<name>A0A1E7FVN2_9STRA</name>
<dbReference type="PANTHER" id="PTHR39219:SF1">
    <property type="entry name" value="ER MEMBRANE PROTEIN COMPLEX SUBUNIT 10"/>
    <property type="match status" value="1"/>
</dbReference>
<proteinExistence type="predicted"/>